<proteinExistence type="predicted"/>
<feature type="non-terminal residue" evidence="2">
    <location>
        <position position="1"/>
    </location>
</feature>
<protein>
    <recommendedName>
        <fullName evidence="4">Reverse transcriptase zinc-binding domain-containing protein</fullName>
    </recommendedName>
</protein>
<organism evidence="2 3">
    <name type="scientific">Parasponia andersonii</name>
    <name type="common">Sponia andersonii</name>
    <dbReference type="NCBI Taxonomy" id="3476"/>
    <lineage>
        <taxon>Eukaryota</taxon>
        <taxon>Viridiplantae</taxon>
        <taxon>Streptophyta</taxon>
        <taxon>Embryophyta</taxon>
        <taxon>Tracheophyta</taxon>
        <taxon>Spermatophyta</taxon>
        <taxon>Magnoliopsida</taxon>
        <taxon>eudicotyledons</taxon>
        <taxon>Gunneridae</taxon>
        <taxon>Pentapetalae</taxon>
        <taxon>rosids</taxon>
        <taxon>fabids</taxon>
        <taxon>Rosales</taxon>
        <taxon>Cannabaceae</taxon>
        <taxon>Parasponia</taxon>
    </lineage>
</organism>
<keyword evidence="1" id="KW-1133">Transmembrane helix</keyword>
<keyword evidence="1" id="KW-0472">Membrane</keyword>
<keyword evidence="1" id="KW-0812">Transmembrane</keyword>
<evidence type="ECO:0000313" key="2">
    <source>
        <dbReference type="EMBL" id="PON76479.1"/>
    </source>
</evidence>
<dbReference type="EMBL" id="JXTB01000018">
    <property type="protein sequence ID" value="PON76479.1"/>
    <property type="molecule type" value="Genomic_DNA"/>
</dbReference>
<comment type="caution">
    <text evidence="2">The sequence shown here is derived from an EMBL/GenBank/DDBJ whole genome shotgun (WGS) entry which is preliminary data.</text>
</comment>
<gene>
    <name evidence="2" type="ORF">PanWU01x14_035330</name>
</gene>
<keyword evidence="3" id="KW-1185">Reference proteome</keyword>
<name>A0A2P5DT89_PARAD</name>
<dbReference type="AlphaFoldDB" id="A0A2P5DT89"/>
<feature type="transmembrane region" description="Helical" evidence="1">
    <location>
        <begin position="66"/>
        <end position="90"/>
    </location>
</feature>
<accession>A0A2P5DT89</accession>
<dbReference type="Proteomes" id="UP000237105">
    <property type="component" value="Unassembled WGS sequence"/>
</dbReference>
<dbReference type="OrthoDB" id="1162524at2759"/>
<evidence type="ECO:0000313" key="3">
    <source>
        <dbReference type="Proteomes" id="UP000237105"/>
    </source>
</evidence>
<evidence type="ECO:0000256" key="1">
    <source>
        <dbReference type="SAM" id="Phobius"/>
    </source>
</evidence>
<sequence length="115" mass="13837">YHDILPSFGNLQKSGINIFPGYGHYRNRIESVWHALVHCEIAKTYWGLTVWWHKIESFRGETMDEFLLFLFILLDKHNFAAFCVVLWYLWYERNKFIHKQVNKDPSAIIIDARTF</sequence>
<reference evidence="3" key="1">
    <citation type="submission" date="2016-06" db="EMBL/GenBank/DDBJ databases">
        <title>Parallel loss of symbiosis genes in relatives of nitrogen-fixing non-legume Parasponia.</title>
        <authorList>
            <person name="Van Velzen R."/>
            <person name="Holmer R."/>
            <person name="Bu F."/>
            <person name="Rutten L."/>
            <person name="Van Zeijl A."/>
            <person name="Liu W."/>
            <person name="Santuari L."/>
            <person name="Cao Q."/>
            <person name="Sharma T."/>
            <person name="Shen D."/>
            <person name="Roswanjaya Y."/>
            <person name="Wardhani T."/>
            <person name="Kalhor M.S."/>
            <person name="Jansen J."/>
            <person name="Van den Hoogen J."/>
            <person name="Gungor B."/>
            <person name="Hartog M."/>
            <person name="Hontelez J."/>
            <person name="Verver J."/>
            <person name="Yang W.-C."/>
            <person name="Schijlen E."/>
            <person name="Repin R."/>
            <person name="Schilthuizen M."/>
            <person name="Schranz E."/>
            <person name="Heidstra R."/>
            <person name="Miyata K."/>
            <person name="Fedorova E."/>
            <person name="Kohlen W."/>
            <person name="Bisseling T."/>
            <person name="Smit S."/>
            <person name="Geurts R."/>
        </authorList>
    </citation>
    <scope>NUCLEOTIDE SEQUENCE [LARGE SCALE GENOMIC DNA]</scope>
    <source>
        <strain evidence="3">cv. WU1-14</strain>
    </source>
</reference>
<evidence type="ECO:0008006" key="4">
    <source>
        <dbReference type="Google" id="ProtNLM"/>
    </source>
</evidence>